<name>A0A6A4GZH4_9AGAR</name>
<feature type="region of interest" description="Disordered" evidence="1">
    <location>
        <begin position="23"/>
        <end position="46"/>
    </location>
</feature>
<dbReference type="AlphaFoldDB" id="A0A6A4GZH4"/>
<evidence type="ECO:0000313" key="3">
    <source>
        <dbReference type="Proteomes" id="UP000799118"/>
    </source>
</evidence>
<evidence type="ECO:0000256" key="1">
    <source>
        <dbReference type="SAM" id="MobiDB-lite"/>
    </source>
</evidence>
<dbReference type="Pfam" id="PF18758">
    <property type="entry name" value="KDZ"/>
    <property type="match status" value="1"/>
</dbReference>
<dbReference type="OrthoDB" id="3251205at2759"/>
<accession>A0A6A4GZH4</accession>
<keyword evidence="3" id="KW-1185">Reference proteome</keyword>
<organism evidence="2 3">
    <name type="scientific">Gymnopus androsaceus JB14</name>
    <dbReference type="NCBI Taxonomy" id="1447944"/>
    <lineage>
        <taxon>Eukaryota</taxon>
        <taxon>Fungi</taxon>
        <taxon>Dikarya</taxon>
        <taxon>Basidiomycota</taxon>
        <taxon>Agaricomycotina</taxon>
        <taxon>Agaricomycetes</taxon>
        <taxon>Agaricomycetidae</taxon>
        <taxon>Agaricales</taxon>
        <taxon>Marasmiineae</taxon>
        <taxon>Omphalotaceae</taxon>
        <taxon>Gymnopus</taxon>
    </lineage>
</organism>
<dbReference type="EMBL" id="ML769633">
    <property type="protein sequence ID" value="KAE9391191.1"/>
    <property type="molecule type" value="Genomic_DNA"/>
</dbReference>
<sequence length="671" mass="77339">MRLENVPNSIVNEEFEALGFDMPVTEHRPSRRPRPSFGQQQQRVGRMRTKGLMKTKDKMRKSMKAQYKDFRTRRDRTDKTWMNFETQLDKIMLAYMDWDSVEKHQPESRRVPKELMDLNIVDIFAYSFVVQSSESSLFVKALCDAEGSPFKPYLATQMLLAVMAPTGACSTAAHLASIELEGEEKLPVSPVRLMHGTRKTGSLLMSLSLRTGPLSPERHLWAEGQCEDRWHNAKDKNTAHSVGKFLECGWFAFLYMIRSGEQSKYSLSVLNCYMAVEQEERKVTKEGRPEGALAIAYNIHCKFSKTVKQSPLKNLAEWCNYLPVIGTMHGYAHERAFGTGIEDGETLTTFETYSKSSLFIYNNYKQALSLLKARHTVAKAMRESGIEAAETFYEWLVEEGEYLCSLSKVPPEETLEMEYFLKLEALYGCIKDLKEAWLTWQSYKPDGGRDQGPALERRCWNEMENERSEKWNAAKKTVKEAAYQKALDKLESLLVARMFEMTRLNVAGTGYSGSEMATQKNRMLMQEFFKLIRAENELPRLHVEIRQFFTYMSDEEQRLKAIAKDLEELDPALALQVILHWKEHGRFNDIHRQRLLSIKRLDGFDFSNNKYFWPGVAVAKEALLQHFNSPSFNDNPGGDVEEEDDDIEVIYISSLCCNKRPWECLWCSGGS</sequence>
<dbReference type="Proteomes" id="UP000799118">
    <property type="component" value="Unassembled WGS sequence"/>
</dbReference>
<reference evidence="2" key="1">
    <citation type="journal article" date="2019" name="Environ. Microbiol.">
        <title>Fungal ecological strategies reflected in gene transcription - a case study of two litter decomposers.</title>
        <authorList>
            <person name="Barbi F."/>
            <person name="Kohler A."/>
            <person name="Barry K."/>
            <person name="Baskaran P."/>
            <person name="Daum C."/>
            <person name="Fauchery L."/>
            <person name="Ihrmark K."/>
            <person name="Kuo A."/>
            <person name="LaButti K."/>
            <person name="Lipzen A."/>
            <person name="Morin E."/>
            <person name="Grigoriev I.V."/>
            <person name="Henrissat B."/>
            <person name="Lindahl B."/>
            <person name="Martin F."/>
        </authorList>
    </citation>
    <scope>NUCLEOTIDE SEQUENCE</scope>
    <source>
        <strain evidence="2">JB14</strain>
    </source>
</reference>
<dbReference type="InterPro" id="IPR040521">
    <property type="entry name" value="KDZ"/>
</dbReference>
<proteinExistence type="predicted"/>
<protein>
    <submittedName>
        <fullName evidence="2">Uncharacterized protein</fullName>
    </submittedName>
</protein>
<gene>
    <name evidence="2" type="ORF">BT96DRAFT_945545</name>
</gene>
<evidence type="ECO:0000313" key="2">
    <source>
        <dbReference type="EMBL" id="KAE9391191.1"/>
    </source>
</evidence>